<dbReference type="InterPro" id="IPR040596">
    <property type="entry name" value="RNase_II_C_S1"/>
</dbReference>
<feature type="compositionally biased region" description="Low complexity" evidence="1">
    <location>
        <begin position="65"/>
        <end position="108"/>
    </location>
</feature>
<dbReference type="InterPro" id="IPR001900">
    <property type="entry name" value="RNase_II/R"/>
</dbReference>
<dbReference type="EMBL" id="CP045032">
    <property type="protein sequence ID" value="QFQ02078.1"/>
    <property type="molecule type" value="Genomic_DNA"/>
</dbReference>
<dbReference type="EC" id="3.1.13.1" evidence="3"/>
<evidence type="ECO:0000313" key="3">
    <source>
        <dbReference type="EMBL" id="QFQ02078.1"/>
    </source>
</evidence>
<dbReference type="PANTHER" id="PTHR23355:SF9">
    <property type="entry name" value="DIS3-LIKE EXONUCLEASE 2"/>
    <property type="match status" value="1"/>
</dbReference>
<feature type="compositionally biased region" description="Polar residues" evidence="1">
    <location>
        <begin position="49"/>
        <end position="61"/>
    </location>
</feature>
<dbReference type="Pfam" id="PF18614">
    <property type="entry name" value="RNase_II_C_S1"/>
    <property type="match status" value="1"/>
</dbReference>
<dbReference type="Proteomes" id="UP000326711">
    <property type="component" value="Chromosome"/>
</dbReference>
<gene>
    <name evidence="3" type="primary">rnr</name>
    <name evidence="3" type="ORF">CUROG_03495</name>
</gene>
<dbReference type="GO" id="GO:0003723">
    <property type="term" value="F:RNA binding"/>
    <property type="evidence" value="ECO:0007669"/>
    <property type="project" value="InterPro"/>
</dbReference>
<dbReference type="SMART" id="SM00955">
    <property type="entry name" value="RNB"/>
    <property type="match status" value="1"/>
</dbReference>
<keyword evidence="4" id="KW-1185">Reference proteome</keyword>
<dbReference type="GO" id="GO:0006402">
    <property type="term" value="P:mRNA catabolic process"/>
    <property type="evidence" value="ECO:0007669"/>
    <property type="project" value="TreeGrafter"/>
</dbReference>
<evidence type="ECO:0000313" key="4">
    <source>
        <dbReference type="Proteomes" id="UP000326711"/>
    </source>
</evidence>
<evidence type="ECO:0000256" key="1">
    <source>
        <dbReference type="SAM" id="MobiDB-lite"/>
    </source>
</evidence>
<feature type="region of interest" description="Disordered" evidence="1">
    <location>
        <begin position="44"/>
        <end position="108"/>
    </location>
</feature>
<dbReference type="PANTHER" id="PTHR23355">
    <property type="entry name" value="RIBONUCLEASE"/>
    <property type="match status" value="1"/>
</dbReference>
<reference evidence="4" key="1">
    <citation type="submission" date="2019-10" db="EMBL/GenBank/DDBJ databases">
        <title>Complete genome sequence of Corynebacterium urogenitalis DSM 108747, isolated from the genital tract of a cow.</title>
        <authorList>
            <person name="Ruckert C."/>
            <person name="Ballas P."/>
            <person name="Wagener K."/>
            <person name="Drillich M."/>
            <person name="Kaempfer P."/>
            <person name="Busse H.-J."/>
            <person name="Ehling-Schulz M."/>
        </authorList>
    </citation>
    <scope>NUCLEOTIDE SEQUENCE [LARGE SCALE GENOMIC DNA]</scope>
    <source>
        <strain evidence="4">LMM 1652</strain>
    </source>
</reference>
<feature type="domain" description="RNB" evidence="2">
    <location>
        <begin position="109"/>
        <end position="446"/>
    </location>
</feature>
<sequence length="551" mass="59165">MKLFAAELDFRAIAREFELPDHFPEEVEAEAALVSDRVASNPHDYAMGSTVQRTQTDSTRIPSGAHASTTNSHSATTNSHSATTNSHSATTNPHSATTSQQSTNTTNQRVDLREVEFVTIDPAGSMDLDQAVNIAEASVDGAPGWRVLYAIADVAAFVEPGGAVDAESLKRGQTIYLPDGHVRLHPAELSEGSASLLPDQDRPAAVWDMHVRQDGEVANFSVYRALVRSRARFDYVEVERDRVNGTLHPAIRHLPAVGQARQQSDLRREAINLRLPSVSVEKDSGGDYHLVIEPRELMNDYNSELSLMAGMCAGKLMMEAGIGLLRTLPPASPKDVSKFDAAAAALGFFRGDKGLGELLAEIDASTPQGMALMRDAQSLLRGASYVAFGFGSGEAAGGVDQRERPGDKVEPAVHAGVGGFYAHVTAPLRRLADRYATEVCLAIQGGSDVPKWVTAGIERVVDTMKSSTPRANQVDRACLRLTEAMVLQPWVGQNFSAAVMHTGAEEADVFVAEPPVIADCVGTPEEGTTALVTLVKADTQERKVEFAWPAD</sequence>
<protein>
    <submittedName>
        <fullName evidence="3">Ribonuclease R</fullName>
        <ecNumber evidence="3">3.1.13.1</ecNumber>
    </submittedName>
</protein>
<dbReference type="AlphaFoldDB" id="A0A5J6Z4P2"/>
<name>A0A5J6Z4P2_9CORY</name>
<proteinExistence type="predicted"/>
<accession>A0A5J6Z4P2</accession>
<dbReference type="InterPro" id="IPR050180">
    <property type="entry name" value="RNR_Ribonuclease"/>
</dbReference>
<keyword evidence="3" id="KW-0378">Hydrolase</keyword>
<evidence type="ECO:0000259" key="2">
    <source>
        <dbReference type="SMART" id="SM00955"/>
    </source>
</evidence>
<dbReference type="SUPFAM" id="SSF50249">
    <property type="entry name" value="Nucleic acid-binding proteins"/>
    <property type="match status" value="1"/>
</dbReference>
<dbReference type="GO" id="GO:0008859">
    <property type="term" value="F:exoribonuclease II activity"/>
    <property type="evidence" value="ECO:0007669"/>
    <property type="project" value="UniProtKB-EC"/>
</dbReference>
<dbReference type="KEGG" id="cuo:CUROG_03495"/>
<dbReference type="RefSeq" id="WP_236640628.1">
    <property type="nucleotide sequence ID" value="NZ_CP045032.1"/>
</dbReference>
<organism evidence="3 4">
    <name type="scientific">Corynebacterium urogenitale</name>
    <dbReference type="NCBI Taxonomy" id="2487892"/>
    <lineage>
        <taxon>Bacteria</taxon>
        <taxon>Bacillati</taxon>
        <taxon>Actinomycetota</taxon>
        <taxon>Actinomycetes</taxon>
        <taxon>Mycobacteriales</taxon>
        <taxon>Corynebacteriaceae</taxon>
        <taxon>Corynebacterium</taxon>
    </lineage>
</organism>
<dbReference type="Pfam" id="PF00773">
    <property type="entry name" value="RNB"/>
    <property type="match status" value="1"/>
</dbReference>
<dbReference type="InterPro" id="IPR012340">
    <property type="entry name" value="NA-bd_OB-fold"/>
</dbReference>